<dbReference type="PANTHER" id="PTHR46276">
    <property type="entry name" value="E3 UBIQUITIN-PROTEIN LIGASE UBR5"/>
    <property type="match status" value="1"/>
</dbReference>
<comment type="caution">
    <text evidence="3">The sequence shown here is derived from an EMBL/GenBank/DDBJ whole genome shotgun (WGS) entry which is preliminary data.</text>
</comment>
<reference evidence="3 4" key="1">
    <citation type="submission" date="2023-08" db="EMBL/GenBank/DDBJ databases">
        <title>Black Yeasts Isolated from many extreme environments.</title>
        <authorList>
            <person name="Coleine C."/>
            <person name="Stajich J.E."/>
            <person name="Selbmann L."/>
        </authorList>
    </citation>
    <scope>NUCLEOTIDE SEQUENCE [LARGE SCALE GENOMIC DNA]</scope>
    <source>
        <strain evidence="3 4">CCFEE 5935</strain>
    </source>
</reference>
<feature type="region of interest" description="Disordered" evidence="1">
    <location>
        <begin position="850"/>
        <end position="873"/>
    </location>
</feature>
<dbReference type="InterPro" id="IPR002004">
    <property type="entry name" value="PABP_HYD_C"/>
</dbReference>
<dbReference type="GeneID" id="89926078"/>
<dbReference type="GO" id="GO:0005634">
    <property type="term" value="C:nucleus"/>
    <property type="evidence" value="ECO:0007669"/>
    <property type="project" value="TreeGrafter"/>
</dbReference>
<feature type="compositionally biased region" description="Low complexity" evidence="1">
    <location>
        <begin position="18"/>
        <end position="35"/>
    </location>
</feature>
<proteinExistence type="predicted"/>
<evidence type="ECO:0000259" key="2">
    <source>
        <dbReference type="PROSITE" id="PS51309"/>
    </source>
</evidence>
<gene>
    <name evidence="3" type="primary">PAB1_2</name>
    <name evidence="3" type="ORF">LTR77_004733</name>
</gene>
<evidence type="ECO:0000256" key="1">
    <source>
        <dbReference type="SAM" id="MobiDB-lite"/>
    </source>
</evidence>
<dbReference type="GO" id="GO:0005737">
    <property type="term" value="C:cytoplasm"/>
    <property type="evidence" value="ECO:0007669"/>
    <property type="project" value="TreeGrafter"/>
</dbReference>
<dbReference type="Proteomes" id="UP001337655">
    <property type="component" value="Unassembled WGS sequence"/>
</dbReference>
<name>A0AAV9PE39_9PEZI</name>
<feature type="compositionally biased region" description="Basic and acidic residues" evidence="1">
    <location>
        <begin position="39"/>
        <end position="50"/>
    </location>
</feature>
<feature type="domain" description="PABC" evidence="2">
    <location>
        <begin position="155"/>
        <end position="232"/>
    </location>
</feature>
<dbReference type="SUPFAM" id="SSF63570">
    <property type="entry name" value="PABC (PABP) domain"/>
    <property type="match status" value="1"/>
</dbReference>
<dbReference type="GO" id="GO:0034450">
    <property type="term" value="F:ubiquitin-ubiquitin ligase activity"/>
    <property type="evidence" value="ECO:0007669"/>
    <property type="project" value="TreeGrafter"/>
</dbReference>
<dbReference type="PANTHER" id="PTHR46276:SF1">
    <property type="entry name" value="E3 UBIQUITIN-PROTEIN LIGASE UBR5"/>
    <property type="match status" value="1"/>
</dbReference>
<organism evidence="3 4">
    <name type="scientific">Saxophila tyrrhenica</name>
    <dbReference type="NCBI Taxonomy" id="1690608"/>
    <lineage>
        <taxon>Eukaryota</taxon>
        <taxon>Fungi</taxon>
        <taxon>Dikarya</taxon>
        <taxon>Ascomycota</taxon>
        <taxon>Pezizomycotina</taxon>
        <taxon>Dothideomycetes</taxon>
        <taxon>Dothideomycetidae</taxon>
        <taxon>Mycosphaerellales</taxon>
        <taxon>Extremaceae</taxon>
        <taxon>Saxophila</taxon>
    </lineage>
</organism>
<feature type="region of interest" description="Disordered" evidence="1">
    <location>
        <begin position="62"/>
        <end position="101"/>
    </location>
</feature>
<dbReference type="Gene3D" id="1.10.1900.10">
    <property type="entry name" value="c-terminal domain of poly(a) binding protein"/>
    <property type="match status" value="1"/>
</dbReference>
<feature type="region of interest" description="Disordered" evidence="1">
    <location>
        <begin position="1"/>
        <end position="50"/>
    </location>
</feature>
<dbReference type="PROSITE" id="PS51309">
    <property type="entry name" value="PABC"/>
    <property type="match status" value="1"/>
</dbReference>
<dbReference type="InterPro" id="IPR036053">
    <property type="entry name" value="PABP-dom"/>
</dbReference>
<protein>
    <submittedName>
        <fullName evidence="3">Protein phosphatase PP2A regulatory subunit B</fullName>
    </submittedName>
</protein>
<evidence type="ECO:0000313" key="3">
    <source>
        <dbReference type="EMBL" id="KAK5170148.1"/>
    </source>
</evidence>
<dbReference type="AlphaFoldDB" id="A0AAV9PE39"/>
<sequence>MPSRNTKRNGKKKATPTRAPAVSSAQSQAPRPAAVTTDVGDRDSNEEKRRIAEETLRNLQKFRELKEEDSNQIDQNDPAVQQAKRSGKQKATESRDLETLPTWKPEQRLTNAGDLSAAAFEKVRQLMELTDQNQRLKAIANAAIAHYGEQNESLYPGVDMDQYIIALPFQKKQILGNAIYPKIAALQPELVGKITGMLIENGNEVLLKLTQDDAALRREVDLAVKVYNDHVREHGVLEEELFHPASQIAVKKGPTASTFVFSAGGNKTVLSGHEDPLSFTFDEDDESDDTSIASKVGRPLPRSIANSAKSMHKYRHFTRNIMSKHGTMDALELDPDDYISIWIDTYLEVDEKSWINPTDILFALFSSYAHDNVPPHQHRWTESPTLRQLISLIFYEFPGTRALNPDEDMVLDFVQGVTWKALYNPKAWWQSEYMPWMMVTQSSDDAWHNVEEVRITQNVPPKNRVHLLLREWLAKSDQASVQADSILRYYRATCARDEPGVKKLSDAAFWTIFDEIAGEFVEYKEVSPNHVVATGAAIKNLLKEGDGVRLVDKYNLIFGSKKGGKALIPQAYISTDWPVNKFAEPCAVDPLNLLPDAVPDPWALELELAKKRMAMRRAAFQAQADPEQTESETDQQPSCNCPGTGPEHLLSCPLGRSIDEDLVGRAHRAILHELKDYPNDADGNPLDENARTAKAGMITSIIANYQHANAEDSSTSLEQKGLNAVALNKLANLMEVMNTHGHRPHDEQVAALEEAFAAMTVNEGVPVRAAIVSEIDKAIDTDPRKPQDREEAQASLGRIRRITTSIKAHKVTQSMNAEQKARYEDIWDRIANPKDKSGIDDLEYELTRVAGPPADVAKRMQEGSQDPPPTQGI</sequence>
<dbReference type="RefSeq" id="XP_064659346.1">
    <property type="nucleotide sequence ID" value="XM_064801985.1"/>
</dbReference>
<dbReference type="GO" id="GO:0003723">
    <property type="term" value="F:RNA binding"/>
    <property type="evidence" value="ECO:0007669"/>
    <property type="project" value="InterPro"/>
</dbReference>
<feature type="region of interest" description="Disordered" evidence="1">
    <location>
        <begin position="619"/>
        <end position="642"/>
    </location>
</feature>
<dbReference type="Pfam" id="PF00658">
    <property type="entry name" value="MLLE"/>
    <property type="match status" value="1"/>
</dbReference>
<evidence type="ECO:0000313" key="4">
    <source>
        <dbReference type="Proteomes" id="UP001337655"/>
    </source>
</evidence>
<accession>A0AAV9PE39</accession>
<dbReference type="EMBL" id="JAVRRT010000007">
    <property type="protein sequence ID" value="KAK5170148.1"/>
    <property type="molecule type" value="Genomic_DNA"/>
</dbReference>
<dbReference type="SMART" id="SM00517">
    <property type="entry name" value="PolyA"/>
    <property type="match status" value="1"/>
</dbReference>
<feature type="compositionally biased region" description="Basic residues" evidence="1">
    <location>
        <begin position="1"/>
        <end position="15"/>
    </location>
</feature>
<keyword evidence="4" id="KW-1185">Reference proteome</keyword>
<dbReference type="GO" id="GO:0000209">
    <property type="term" value="P:protein polyubiquitination"/>
    <property type="evidence" value="ECO:0007669"/>
    <property type="project" value="TreeGrafter"/>
</dbReference>